<organism evidence="2 3">
    <name type="scientific">Marinomonas pollencensis</name>
    <dbReference type="NCBI Taxonomy" id="491954"/>
    <lineage>
        <taxon>Bacteria</taxon>
        <taxon>Pseudomonadati</taxon>
        <taxon>Pseudomonadota</taxon>
        <taxon>Gammaproteobacteria</taxon>
        <taxon>Oceanospirillales</taxon>
        <taxon>Oceanospirillaceae</taxon>
        <taxon>Marinomonas</taxon>
    </lineage>
</organism>
<evidence type="ECO:0000256" key="1">
    <source>
        <dbReference type="SAM" id="Phobius"/>
    </source>
</evidence>
<evidence type="ECO:0000313" key="2">
    <source>
        <dbReference type="EMBL" id="REG81600.1"/>
    </source>
</evidence>
<sequence>MPLMWVVIGTFVQLGLAVYVFIASVFAGGAIAQHHVLTDFDGKVINSSFFVLPLSFVSAAILVLIQYWRGGSGTSFWWYALPWSVIALYIFYSMVFLQPET</sequence>
<keyword evidence="3" id="KW-1185">Reference proteome</keyword>
<dbReference type="EMBL" id="QUNG01000013">
    <property type="protein sequence ID" value="REG81600.1"/>
    <property type="molecule type" value="Genomic_DNA"/>
</dbReference>
<gene>
    <name evidence="2" type="ORF">DFP81_11323</name>
</gene>
<accession>A0A3E0DG89</accession>
<protein>
    <submittedName>
        <fullName evidence="2">Uncharacterized protein</fullName>
    </submittedName>
</protein>
<reference evidence="2 3" key="1">
    <citation type="submission" date="2018-08" db="EMBL/GenBank/DDBJ databases">
        <title>Genomic Encyclopedia of Type Strains, Phase III (KMG-III): the genomes of soil and plant-associated and newly described type strains.</title>
        <authorList>
            <person name="Whitman W."/>
        </authorList>
    </citation>
    <scope>NUCLEOTIDE SEQUENCE [LARGE SCALE GENOMIC DNA]</scope>
    <source>
        <strain evidence="2 3">CECT 7375</strain>
    </source>
</reference>
<feature type="transmembrane region" description="Helical" evidence="1">
    <location>
        <begin position="77"/>
        <end position="97"/>
    </location>
</feature>
<feature type="transmembrane region" description="Helical" evidence="1">
    <location>
        <begin position="6"/>
        <end position="32"/>
    </location>
</feature>
<feature type="transmembrane region" description="Helical" evidence="1">
    <location>
        <begin position="44"/>
        <end position="65"/>
    </location>
</feature>
<keyword evidence="1" id="KW-1133">Transmembrane helix</keyword>
<dbReference type="Proteomes" id="UP000256542">
    <property type="component" value="Unassembled WGS sequence"/>
</dbReference>
<evidence type="ECO:0000313" key="3">
    <source>
        <dbReference type="Proteomes" id="UP000256542"/>
    </source>
</evidence>
<keyword evidence="1" id="KW-0472">Membrane</keyword>
<dbReference type="OrthoDB" id="6370315at2"/>
<dbReference type="RefSeq" id="WP_115898737.1">
    <property type="nucleotide sequence ID" value="NZ_QUNG01000013.1"/>
</dbReference>
<dbReference type="AlphaFoldDB" id="A0A3E0DG89"/>
<keyword evidence="1" id="KW-0812">Transmembrane</keyword>
<proteinExistence type="predicted"/>
<comment type="caution">
    <text evidence="2">The sequence shown here is derived from an EMBL/GenBank/DDBJ whole genome shotgun (WGS) entry which is preliminary data.</text>
</comment>
<name>A0A3E0DG89_9GAMM</name>